<sequence>MSYPTPAAQVLGRCAFVLLALGSTCAAAGGLDRTTQSLSPLFEKGRYVGVDGYYSRPSVQGRDAMGFSTGDVAPSYGQWGLSYKQDLSPQLSMALMLTRPFGLHIRYDRSASPLLGGTEVKLSTRELQGVLRYKLNAQWGVHGGLRLQQSHGSVTLQGMAYGAALSGYHVKFARSTEPGYLLGISYEQPDIALRVVATYYSAIHHSVQTTENLWPGSTQTASTSPQTFNLDVQTGITASTLLFGQIRWGNWEAFELRPQAFATVTRGKSLTDLDNAITYTLGLAQKFSPQWTGFVALAHDKKSPSMPMSPLRPSSGRQGYTLGLVYDNEVVKISPWVSYQKLGGAEVSTTQTPMARFGESSATVFGIQMGYHF</sequence>
<keyword evidence="5 8" id="KW-0732">Signal</keyword>
<evidence type="ECO:0000256" key="5">
    <source>
        <dbReference type="ARBA" id="ARBA00022729"/>
    </source>
</evidence>
<dbReference type="Pfam" id="PF03349">
    <property type="entry name" value="Toluene_X"/>
    <property type="match status" value="1"/>
</dbReference>
<dbReference type="RefSeq" id="WP_370891163.1">
    <property type="nucleotide sequence ID" value="NZ_JBGJLR010000004.1"/>
</dbReference>
<dbReference type="Proteomes" id="UP001567350">
    <property type="component" value="Unassembled WGS sequence"/>
</dbReference>
<evidence type="ECO:0000256" key="1">
    <source>
        <dbReference type="ARBA" id="ARBA00004571"/>
    </source>
</evidence>
<keyword evidence="4" id="KW-0812">Transmembrane</keyword>
<dbReference type="Gene3D" id="2.40.160.60">
    <property type="entry name" value="Outer membrane protein transport protein (OMPP1/FadL/TodX)"/>
    <property type="match status" value="1"/>
</dbReference>
<feature type="signal peptide" evidence="8">
    <location>
        <begin position="1"/>
        <end position="28"/>
    </location>
</feature>
<comment type="caution">
    <text evidence="9">The sequence shown here is derived from an EMBL/GenBank/DDBJ whole genome shotgun (WGS) entry which is preliminary data.</text>
</comment>
<reference evidence="9 10" key="1">
    <citation type="submission" date="2024-08" db="EMBL/GenBank/DDBJ databases">
        <authorList>
            <person name="Feng Z."/>
            <person name="Ronholm J."/>
        </authorList>
    </citation>
    <scope>NUCLEOTIDE SEQUENCE [LARGE SCALE GENOMIC DNA]</scope>
    <source>
        <strain evidence="9 10">4-AB0-8</strain>
    </source>
</reference>
<organism evidence="9 10">
    <name type="scientific">Comamonas jiangduensis</name>
    <dbReference type="NCBI Taxonomy" id="1194168"/>
    <lineage>
        <taxon>Bacteria</taxon>
        <taxon>Pseudomonadati</taxon>
        <taxon>Pseudomonadota</taxon>
        <taxon>Betaproteobacteria</taxon>
        <taxon>Burkholderiales</taxon>
        <taxon>Comamonadaceae</taxon>
        <taxon>Comamonas</taxon>
    </lineage>
</organism>
<feature type="chain" id="PRO_5045060728" evidence="8">
    <location>
        <begin position="29"/>
        <end position="373"/>
    </location>
</feature>
<keyword evidence="6" id="KW-0472">Membrane</keyword>
<name>A0ABV4IDM4_9BURK</name>
<evidence type="ECO:0000256" key="3">
    <source>
        <dbReference type="ARBA" id="ARBA00022452"/>
    </source>
</evidence>
<keyword evidence="3" id="KW-1134">Transmembrane beta strand</keyword>
<evidence type="ECO:0000313" key="9">
    <source>
        <dbReference type="EMBL" id="MEZ2738895.1"/>
    </source>
</evidence>
<accession>A0ABV4IDM4</accession>
<dbReference type="InterPro" id="IPR005017">
    <property type="entry name" value="OMPP1/FadL/TodX"/>
</dbReference>
<evidence type="ECO:0000256" key="4">
    <source>
        <dbReference type="ARBA" id="ARBA00022692"/>
    </source>
</evidence>
<evidence type="ECO:0000313" key="10">
    <source>
        <dbReference type="Proteomes" id="UP001567350"/>
    </source>
</evidence>
<evidence type="ECO:0000256" key="2">
    <source>
        <dbReference type="ARBA" id="ARBA00008163"/>
    </source>
</evidence>
<keyword evidence="10" id="KW-1185">Reference proteome</keyword>
<gene>
    <name evidence="9" type="ORF">ACBP88_05350</name>
</gene>
<proteinExistence type="inferred from homology"/>
<evidence type="ECO:0000256" key="8">
    <source>
        <dbReference type="SAM" id="SignalP"/>
    </source>
</evidence>
<comment type="subcellular location">
    <subcellularLocation>
        <location evidence="1">Cell outer membrane</location>
        <topology evidence="1">Multi-pass membrane protein</topology>
    </subcellularLocation>
</comment>
<dbReference type="PANTHER" id="PTHR35093:SF8">
    <property type="entry name" value="OUTER MEMBRANE PROTEIN NMB0088-RELATED"/>
    <property type="match status" value="1"/>
</dbReference>
<comment type="similarity">
    <text evidence="2">Belongs to the OmpP1/FadL family.</text>
</comment>
<dbReference type="PANTHER" id="PTHR35093">
    <property type="entry name" value="OUTER MEMBRANE PROTEIN NMB0088-RELATED"/>
    <property type="match status" value="1"/>
</dbReference>
<dbReference type="EMBL" id="JBGJLR010000004">
    <property type="protein sequence ID" value="MEZ2738895.1"/>
    <property type="molecule type" value="Genomic_DNA"/>
</dbReference>
<evidence type="ECO:0000256" key="6">
    <source>
        <dbReference type="ARBA" id="ARBA00023136"/>
    </source>
</evidence>
<evidence type="ECO:0000256" key="7">
    <source>
        <dbReference type="ARBA" id="ARBA00023237"/>
    </source>
</evidence>
<protein>
    <submittedName>
        <fullName evidence="9">OmpP1/FadL family transporter</fullName>
    </submittedName>
</protein>
<dbReference type="SUPFAM" id="SSF56935">
    <property type="entry name" value="Porins"/>
    <property type="match status" value="1"/>
</dbReference>
<keyword evidence="7" id="KW-0998">Cell outer membrane</keyword>